<name>A0A5U2PTG2_SALER</name>
<evidence type="ECO:0000313" key="6">
    <source>
        <dbReference type="EMBL" id="EBN5002700.1"/>
    </source>
</evidence>
<dbReference type="Gene3D" id="1.10.150.520">
    <property type="match status" value="1"/>
</dbReference>
<evidence type="ECO:0000313" key="9">
    <source>
        <dbReference type="EMBL" id="EBP1435324.1"/>
    </source>
</evidence>
<evidence type="ECO:0000256" key="3">
    <source>
        <dbReference type="ARBA" id="ARBA00006171"/>
    </source>
</evidence>
<evidence type="ECO:0000256" key="5">
    <source>
        <dbReference type="ARBA" id="ARBA00022723"/>
    </source>
</evidence>
<evidence type="ECO:0000313" key="8">
    <source>
        <dbReference type="EMBL" id="EBO5561221.1"/>
    </source>
</evidence>
<dbReference type="EMBL" id="AAGKUA010000020">
    <property type="protein sequence ID" value="EBP1435324.1"/>
    <property type="molecule type" value="Genomic_DNA"/>
</dbReference>
<reference evidence="9" key="1">
    <citation type="submission" date="2018-07" db="EMBL/GenBank/DDBJ databases">
        <authorList>
            <consortium name="GenomeTrakr network: Whole genome sequencing for foodborne pathogen traceback"/>
        </authorList>
    </citation>
    <scope>NUCLEOTIDE SEQUENCE</scope>
    <source>
        <strain evidence="12">FSIS11924055</strain>
        <strain evidence="9">WCU-WNC008</strain>
    </source>
</reference>
<evidence type="ECO:0000256" key="2">
    <source>
        <dbReference type="ARBA" id="ARBA00004818"/>
    </source>
</evidence>
<comment type="pathway">
    <text evidence="2">Organic acid metabolism; glycolate biosynthesis; glycolate from 2-phosphoglycolate: step 1/1.</text>
</comment>
<sequence length="279" mass="32201">MKKLLITDLDNTLYDWVSFYAQSFSAMFDKLVEILEVSRDELTNDFKKVHLKHGNSEYPFATLELESVKRKFNGVSKEIILSELDEAFHAFNSVRKRTLVCYPGVLETLEELKSRGVVIVGHTEAPVRNALFRLESLGLKKYLKHLYAPNDRYYDDLDRNSKDWVESYGDFIFKLSEDEKKPNPHLLGDICYREGVDLKDAIYVGDSIIKDISMANSAGIESILASYGKQHNPDYWKVLVSITHWSADDVQRESKLKELYSHVIPTYSINKFSEILEVI</sequence>
<dbReference type="EMBL" id="AAMDSM010000001">
    <property type="protein sequence ID" value="EDG2968188.1"/>
    <property type="molecule type" value="Genomic_DNA"/>
</dbReference>
<comment type="catalytic activity">
    <reaction evidence="1">
        <text>2-phosphoglycolate + H2O = glycolate + phosphate</text>
        <dbReference type="Rhea" id="RHEA:14369"/>
        <dbReference type="ChEBI" id="CHEBI:15377"/>
        <dbReference type="ChEBI" id="CHEBI:29805"/>
        <dbReference type="ChEBI" id="CHEBI:43474"/>
        <dbReference type="ChEBI" id="CHEBI:58033"/>
        <dbReference type="EC" id="3.1.3.18"/>
    </reaction>
</comment>
<proteinExistence type="inferred from homology"/>
<dbReference type="SFLD" id="SFLDS00003">
    <property type="entry name" value="Haloacid_Dehalogenase"/>
    <property type="match status" value="1"/>
</dbReference>
<dbReference type="EMBL" id="AAGISO010000011">
    <property type="protein sequence ID" value="EBO5048827.1"/>
    <property type="molecule type" value="Genomic_DNA"/>
</dbReference>
<dbReference type="GO" id="GO:0046872">
    <property type="term" value="F:metal ion binding"/>
    <property type="evidence" value="ECO:0007669"/>
    <property type="project" value="UniProtKB-KW"/>
</dbReference>
<dbReference type="InterPro" id="IPR023214">
    <property type="entry name" value="HAD_sf"/>
</dbReference>
<dbReference type="GO" id="GO:0008967">
    <property type="term" value="F:phosphoglycolate phosphatase activity"/>
    <property type="evidence" value="ECO:0007669"/>
    <property type="project" value="UniProtKB-EC"/>
</dbReference>
<dbReference type="EMBL" id="AAGFXN010000001">
    <property type="protein sequence ID" value="EBN5002700.1"/>
    <property type="molecule type" value="Genomic_DNA"/>
</dbReference>
<organism evidence="9">
    <name type="scientific">Salmonella enterica</name>
    <name type="common">Salmonella choleraesuis</name>
    <dbReference type="NCBI Taxonomy" id="28901"/>
    <lineage>
        <taxon>Bacteria</taxon>
        <taxon>Pseudomonadati</taxon>
        <taxon>Pseudomonadota</taxon>
        <taxon>Gammaproteobacteria</taxon>
        <taxon>Enterobacterales</taxon>
        <taxon>Enterobacteriaceae</taxon>
        <taxon>Salmonella</taxon>
    </lineage>
</organism>
<dbReference type="SUPFAM" id="SSF56784">
    <property type="entry name" value="HAD-like"/>
    <property type="match status" value="1"/>
</dbReference>
<dbReference type="PANTHER" id="PTHR43434">
    <property type="entry name" value="PHOSPHOGLYCOLATE PHOSPHATASE"/>
    <property type="match status" value="1"/>
</dbReference>
<comment type="similarity">
    <text evidence="3">Belongs to the HAD-like hydrolase superfamily. CbbY/CbbZ/Gph/YieH family.</text>
</comment>
<dbReference type="EMBL" id="AAIPYS010000074">
    <property type="protein sequence ID" value="ECG9285943.1"/>
    <property type="molecule type" value="Genomic_DNA"/>
</dbReference>
<dbReference type="AlphaFoldDB" id="A0A5U2PTG2"/>
<evidence type="ECO:0000313" key="13">
    <source>
        <dbReference type="EMBL" id="ECU9117448.1"/>
    </source>
</evidence>
<evidence type="ECO:0000313" key="7">
    <source>
        <dbReference type="EMBL" id="EBO5048827.1"/>
    </source>
</evidence>
<evidence type="ECO:0000313" key="14">
    <source>
        <dbReference type="EMBL" id="EDG2968188.1"/>
    </source>
</evidence>
<evidence type="ECO:0000313" key="16">
    <source>
        <dbReference type="EMBL" id="EDH2644035.1"/>
    </source>
</evidence>
<evidence type="ECO:0000313" key="15">
    <source>
        <dbReference type="EMBL" id="EDH2202722.1"/>
    </source>
</evidence>
<dbReference type="Gene3D" id="3.40.50.1000">
    <property type="entry name" value="HAD superfamily/HAD-like"/>
    <property type="match status" value="2"/>
</dbReference>
<dbReference type="RefSeq" id="WP_000734784.1">
    <property type="nucleotide sequence ID" value="NZ_CAIZAM010000469.1"/>
</dbReference>
<evidence type="ECO:0000256" key="1">
    <source>
        <dbReference type="ARBA" id="ARBA00000830"/>
    </source>
</evidence>
<dbReference type="EC" id="3.1.3.18" evidence="4"/>
<dbReference type="InterPro" id="IPR036412">
    <property type="entry name" value="HAD-like_sf"/>
</dbReference>
<dbReference type="EMBL" id="AAGIWU010000016">
    <property type="protein sequence ID" value="EBO5561221.1"/>
    <property type="molecule type" value="Genomic_DNA"/>
</dbReference>
<evidence type="ECO:0000313" key="11">
    <source>
        <dbReference type="EMBL" id="ECQ1957994.1"/>
    </source>
</evidence>
<evidence type="ECO:0000256" key="4">
    <source>
        <dbReference type="ARBA" id="ARBA00013078"/>
    </source>
</evidence>
<dbReference type="EMBL" id="AAKRLB010000001">
    <property type="protein sequence ID" value="ECU9117448.1"/>
    <property type="molecule type" value="Genomic_DNA"/>
</dbReference>
<dbReference type="InterPro" id="IPR050155">
    <property type="entry name" value="HAD-like_hydrolase_sf"/>
</dbReference>
<evidence type="ECO:0000313" key="12">
    <source>
        <dbReference type="EMBL" id="ECQ3975478.1"/>
    </source>
</evidence>
<evidence type="ECO:0000313" key="10">
    <source>
        <dbReference type="EMBL" id="ECG9285943.1"/>
    </source>
</evidence>
<dbReference type="EMBL" id="AAMGVB010000005">
    <property type="protein sequence ID" value="EDH2202722.1"/>
    <property type="molecule type" value="Genomic_DNA"/>
</dbReference>
<dbReference type="SFLD" id="SFLDG01129">
    <property type="entry name" value="C1.5:_HAD__Beta-PGM__Phosphata"/>
    <property type="match status" value="1"/>
</dbReference>
<keyword evidence="9" id="KW-0378">Hydrolase</keyword>
<dbReference type="Pfam" id="PF00702">
    <property type="entry name" value="Hydrolase"/>
    <property type="match status" value="1"/>
</dbReference>
<reference evidence="6" key="2">
    <citation type="submission" date="2018-07" db="EMBL/GenBank/DDBJ databases">
        <authorList>
            <consortium name="PulseNet: The National Subtyping Network for Foodborne Disease Surveillance"/>
            <person name="Tarr C.L."/>
            <person name="Trees E."/>
            <person name="Katz L.S."/>
            <person name="Carleton-Romer H.A."/>
            <person name="Stroika S."/>
            <person name="Kucerova Z."/>
            <person name="Roache K.F."/>
            <person name="Sabol A.L."/>
            <person name="Besser J."/>
            <person name="Gerner-Smidt P."/>
        </authorList>
    </citation>
    <scope>NUCLEOTIDE SEQUENCE</scope>
    <source>
        <strain evidence="14">PNUSAS010380</strain>
        <strain evidence="13">PNUSAS018375</strain>
        <strain evidence="7">PNUSAS043452</strain>
        <strain evidence="8">PNUSAS044947</strain>
        <strain evidence="6">PNUSAS044972</strain>
        <strain evidence="10">PNUSAS083829</strain>
        <strain evidence="15">PNUSAS092941</strain>
        <strain evidence="11">PNUSAS094091</strain>
        <strain evidence="16">PNUSAS109853</strain>
    </source>
</reference>
<keyword evidence="5" id="KW-0479">Metal-binding</keyword>
<dbReference type="EMBL" id="AAMGYX010000001">
    <property type="protein sequence ID" value="EDH2644035.1"/>
    <property type="molecule type" value="Genomic_DNA"/>
</dbReference>
<dbReference type="EMBL" id="AAKAAB010000012">
    <property type="protein sequence ID" value="ECQ1957994.1"/>
    <property type="molecule type" value="Genomic_DNA"/>
</dbReference>
<dbReference type="GO" id="GO:0006281">
    <property type="term" value="P:DNA repair"/>
    <property type="evidence" value="ECO:0007669"/>
    <property type="project" value="TreeGrafter"/>
</dbReference>
<comment type="caution">
    <text evidence="9">The sequence shown here is derived from an EMBL/GenBank/DDBJ whole genome shotgun (WGS) entry which is preliminary data.</text>
</comment>
<gene>
    <name evidence="14" type="ORF">B6L61_00400</name>
    <name evidence="13" type="ORF">CHK64_00670</name>
    <name evidence="7" type="ORF">DPG31_10770</name>
    <name evidence="8" type="ORF">DSA10_17825</name>
    <name evidence="6" type="ORF">DT687_00410</name>
    <name evidence="10" type="ORF">FO127_21165</name>
    <name evidence="12" type="ORF">FYT64_17450</name>
    <name evidence="11" type="ORF">FZ136_18400</name>
    <name evidence="15" type="ORF">GC543_08430</name>
    <name evidence="16" type="ORF">GC710_00040</name>
    <name evidence="9" type="ORF">NF80_17100</name>
</gene>
<dbReference type="EMBL" id="AAKASS010000021">
    <property type="protein sequence ID" value="ECQ3975478.1"/>
    <property type="molecule type" value="Genomic_DNA"/>
</dbReference>
<protein>
    <recommendedName>
        <fullName evidence="4">phosphoglycolate phosphatase</fullName>
        <ecNumber evidence="4">3.1.3.18</ecNumber>
    </recommendedName>
</protein>
<dbReference type="PANTHER" id="PTHR43434:SF1">
    <property type="entry name" value="PHOSPHOGLYCOLATE PHOSPHATASE"/>
    <property type="match status" value="1"/>
</dbReference>
<accession>A0A5U2PTG2</accession>